<dbReference type="CDD" id="cd17102">
    <property type="entry name" value="FERM_F1_FRMD3"/>
    <property type="match status" value="1"/>
</dbReference>
<name>D2GW41_AILME</name>
<dbReference type="Pfam" id="PF09379">
    <property type="entry name" value="FERM_N"/>
    <property type="match status" value="1"/>
</dbReference>
<comment type="subcellular location">
    <subcellularLocation>
        <location evidence="1">Cell junction</location>
        <location evidence="1">Adherens junction</location>
    </subcellularLocation>
</comment>
<organism evidence="9">
    <name type="scientific">Ailuropoda melanoleuca</name>
    <name type="common">Giant panda</name>
    <dbReference type="NCBI Taxonomy" id="9646"/>
    <lineage>
        <taxon>Eukaryota</taxon>
        <taxon>Metazoa</taxon>
        <taxon>Chordata</taxon>
        <taxon>Craniata</taxon>
        <taxon>Vertebrata</taxon>
        <taxon>Euteleostomi</taxon>
        <taxon>Mammalia</taxon>
        <taxon>Eutheria</taxon>
        <taxon>Laurasiatheria</taxon>
        <taxon>Carnivora</taxon>
        <taxon>Caniformia</taxon>
        <taxon>Ursidae</taxon>
        <taxon>Ailuropoda</taxon>
    </lineage>
</organism>
<dbReference type="GO" id="GO:0005856">
    <property type="term" value="C:cytoskeleton"/>
    <property type="evidence" value="ECO:0007669"/>
    <property type="project" value="TreeGrafter"/>
</dbReference>
<evidence type="ECO:0000256" key="6">
    <source>
        <dbReference type="SAM" id="MobiDB-lite"/>
    </source>
</evidence>
<dbReference type="Pfam" id="PF09380">
    <property type="entry name" value="FERM_C"/>
    <property type="match status" value="1"/>
</dbReference>
<dbReference type="PROSITE" id="PS00660">
    <property type="entry name" value="FERM_1"/>
    <property type="match status" value="1"/>
</dbReference>
<dbReference type="InterPro" id="IPR018979">
    <property type="entry name" value="FERM_N"/>
</dbReference>
<protein>
    <recommendedName>
        <fullName evidence="5">FERM domain-containing protein 5</fullName>
    </recommendedName>
</protein>
<dbReference type="PROSITE" id="PS50057">
    <property type="entry name" value="FERM_3"/>
    <property type="match status" value="1"/>
</dbReference>
<keyword evidence="3" id="KW-0965">Cell junction</keyword>
<dbReference type="InterPro" id="IPR019748">
    <property type="entry name" value="FERM_central"/>
</dbReference>
<keyword evidence="7" id="KW-1133">Transmembrane helix</keyword>
<dbReference type="InterPro" id="IPR000299">
    <property type="entry name" value="FERM_domain"/>
</dbReference>
<sequence>LQRDAKGQYLFDLLCHHLNLLEKDYFGIRFVDPDKQRHWLEFTKSVVKQLRSQPPFTMCFRVKFYPADPAALKEEITRYLVFLQIKRDLYHGRLLCKTSDAALLAAYILQAEIGDYDPGKHPEGYSSKFQFFPKHSEKLERKIAEIHKTELSGQTPATSELNFLRKAQTLETYGVDPHPCKDVSGNAAFLAFTPFGFVVLQGNKRVHFIKWNEVTKLKFEGKTFYLYVSQKEEKKIILTYFAPTPEACKHLWKCGIENQAFYKLEKSSQVRTVSSSNLFFKGSRFRYSGRVAKEVMESSAKIKREPPEIHRAGMVPSRSCPSITHGPRLSSVPRTRRRAVHISIMEGLESLRDSAHSTPVRSSSHGDTFLPHVRSSRADSNERVAVIADEAYSPADSVLPTPVAEHSLELMLLSRQINGATCSIEEEKESEASTPTAAEVEALGGELRALCQGHGRPEEEQVNKFVLSVLRLLLVTMGLLFVLLLLLIILTESDLDIAFFRDIRQTPEFEQFHYQYFCPLRRWFACKIRSVVSLLIDT</sequence>
<dbReference type="FunFam" id="2.30.29.30:FF:000043">
    <property type="entry name" value="FERM domain-containing protein 5"/>
    <property type="match status" value="1"/>
</dbReference>
<dbReference type="FunFam" id="3.10.20.90:FF:000458">
    <property type="entry name" value="Erythrocyte membrane protein band 4.1a"/>
    <property type="match status" value="1"/>
</dbReference>
<dbReference type="PANTHER" id="PTHR23280">
    <property type="entry name" value="4.1 G PROTEIN"/>
    <property type="match status" value="1"/>
</dbReference>
<evidence type="ECO:0000256" key="1">
    <source>
        <dbReference type="ARBA" id="ARBA00004536"/>
    </source>
</evidence>
<dbReference type="InterPro" id="IPR035963">
    <property type="entry name" value="FERM_2"/>
</dbReference>
<dbReference type="AlphaFoldDB" id="D2GW41"/>
<dbReference type="Gene3D" id="3.10.20.90">
    <property type="entry name" value="Phosphatidylinositol 3-kinase Catalytic Subunit, Chain A, domain 1"/>
    <property type="match status" value="1"/>
</dbReference>
<feature type="region of interest" description="Disordered" evidence="6">
    <location>
        <begin position="353"/>
        <end position="375"/>
    </location>
</feature>
<dbReference type="Pfam" id="PF00373">
    <property type="entry name" value="FERM_M"/>
    <property type="match status" value="1"/>
</dbReference>
<dbReference type="CDD" id="cd14473">
    <property type="entry name" value="FERM_B-lobe"/>
    <property type="match status" value="1"/>
</dbReference>
<feature type="non-terminal residue" evidence="9">
    <location>
        <position position="538"/>
    </location>
</feature>
<dbReference type="Gene3D" id="1.20.80.10">
    <property type="match status" value="1"/>
</dbReference>
<feature type="domain" description="FERM" evidence="8">
    <location>
        <begin position="1"/>
        <end position="266"/>
    </location>
</feature>
<comment type="function">
    <text evidence="4">May be involved in regulation of cell migration. May regulate cell-matrix interactions via its interaction with ITGB5 and modifying ITGB5 cytoplasmic tail interactions such as with FERMT2 and TLN1. May regulate ROCK1 kinase activity possibly involved in regulation of actin stress fiber formation.</text>
</comment>
<dbReference type="InterPro" id="IPR011993">
    <property type="entry name" value="PH-like_dom_sf"/>
</dbReference>
<evidence type="ECO:0000256" key="2">
    <source>
        <dbReference type="ARBA" id="ARBA00022553"/>
    </source>
</evidence>
<dbReference type="CDD" id="cd13192">
    <property type="entry name" value="FERM_C_FRMD3_FRMD5"/>
    <property type="match status" value="1"/>
</dbReference>
<dbReference type="InterPro" id="IPR019749">
    <property type="entry name" value="Band_41_domain"/>
</dbReference>
<dbReference type="InterPro" id="IPR029071">
    <property type="entry name" value="Ubiquitin-like_domsf"/>
</dbReference>
<gene>
    <name evidence="9" type="ORF">PANDA_001002</name>
</gene>
<keyword evidence="7" id="KW-0472">Membrane</keyword>
<dbReference type="PRINTS" id="PR00935">
    <property type="entry name" value="BAND41"/>
</dbReference>
<evidence type="ECO:0000256" key="7">
    <source>
        <dbReference type="SAM" id="Phobius"/>
    </source>
</evidence>
<dbReference type="InterPro" id="IPR019747">
    <property type="entry name" value="FERM_CS"/>
</dbReference>
<evidence type="ECO:0000259" key="8">
    <source>
        <dbReference type="PROSITE" id="PS50057"/>
    </source>
</evidence>
<dbReference type="InParanoid" id="D2GW41"/>
<accession>D2GW41</accession>
<dbReference type="SMART" id="SM01195">
    <property type="entry name" value="FA"/>
    <property type="match status" value="1"/>
</dbReference>
<evidence type="ECO:0000256" key="5">
    <source>
        <dbReference type="ARBA" id="ARBA00067909"/>
    </source>
</evidence>
<dbReference type="SMART" id="SM00295">
    <property type="entry name" value="B41"/>
    <property type="match status" value="1"/>
</dbReference>
<feature type="region of interest" description="Disordered" evidence="6">
    <location>
        <begin position="312"/>
        <end position="335"/>
    </location>
</feature>
<feature type="non-terminal residue" evidence="9">
    <location>
        <position position="1"/>
    </location>
</feature>
<dbReference type="GO" id="GO:0005912">
    <property type="term" value="C:adherens junction"/>
    <property type="evidence" value="ECO:0007669"/>
    <property type="project" value="UniProtKB-SubCell"/>
</dbReference>
<dbReference type="PANTHER" id="PTHR23280:SF5">
    <property type="entry name" value="FERM DOMAIN-CONTAINING PROTEIN 5"/>
    <property type="match status" value="1"/>
</dbReference>
<dbReference type="SUPFAM" id="SSF54236">
    <property type="entry name" value="Ubiquitin-like"/>
    <property type="match status" value="1"/>
</dbReference>
<feature type="compositionally biased region" description="Polar residues" evidence="6">
    <location>
        <begin position="356"/>
        <end position="366"/>
    </location>
</feature>
<dbReference type="SUPFAM" id="SSF50729">
    <property type="entry name" value="PH domain-like"/>
    <property type="match status" value="1"/>
</dbReference>
<keyword evidence="2" id="KW-0597">Phosphoprotein</keyword>
<dbReference type="InterPro" id="IPR014847">
    <property type="entry name" value="FA"/>
</dbReference>
<dbReference type="GO" id="GO:0031032">
    <property type="term" value="P:actomyosin structure organization"/>
    <property type="evidence" value="ECO:0007669"/>
    <property type="project" value="TreeGrafter"/>
</dbReference>
<evidence type="ECO:0000313" key="9">
    <source>
        <dbReference type="EMBL" id="EFB13749.1"/>
    </source>
</evidence>
<dbReference type="SUPFAM" id="SSF47031">
    <property type="entry name" value="Second domain of FERM"/>
    <property type="match status" value="1"/>
</dbReference>
<dbReference type="Gene3D" id="2.30.29.30">
    <property type="entry name" value="Pleckstrin-homology domain (PH domain)/Phosphotyrosine-binding domain (PTB)"/>
    <property type="match status" value="1"/>
</dbReference>
<evidence type="ECO:0000256" key="3">
    <source>
        <dbReference type="ARBA" id="ARBA00022949"/>
    </source>
</evidence>
<dbReference type="Pfam" id="PF08736">
    <property type="entry name" value="FA"/>
    <property type="match status" value="1"/>
</dbReference>
<feature type="transmembrane region" description="Helical" evidence="7">
    <location>
        <begin position="465"/>
        <end position="491"/>
    </location>
</feature>
<reference evidence="9" key="1">
    <citation type="journal article" date="2010" name="Nature">
        <title>The sequence and de novo assembly of the giant panda genome.</title>
        <authorList>
            <person name="Li R."/>
            <person name="Fan W."/>
            <person name="Tian G."/>
            <person name="Zhu H."/>
            <person name="He L."/>
            <person name="Cai J."/>
            <person name="Huang Q."/>
            <person name="Cai Q."/>
            <person name="Li B."/>
            <person name="Bai Y."/>
            <person name="Zhang Z."/>
            <person name="Zhang Y."/>
            <person name="Wang W."/>
            <person name="Li J."/>
            <person name="Wei F."/>
            <person name="Li H."/>
            <person name="Jian M."/>
            <person name="Li J."/>
            <person name="Zhang Z."/>
            <person name="Nielsen R."/>
            <person name="Li D."/>
            <person name="Gu W."/>
            <person name="Yang Z."/>
            <person name="Xuan Z."/>
            <person name="Ryder O.A."/>
            <person name="Leung F.C."/>
            <person name="Zhou Y."/>
            <person name="Cao J."/>
            <person name="Sun X."/>
            <person name="Fu Y."/>
            <person name="Fang X."/>
            <person name="Guo X."/>
            <person name="Wang B."/>
            <person name="Hou R."/>
            <person name="Shen F."/>
            <person name="Mu B."/>
            <person name="Ni P."/>
            <person name="Lin R."/>
            <person name="Qian W."/>
            <person name="Wang G."/>
            <person name="Yu C."/>
            <person name="Nie W."/>
            <person name="Wang J."/>
            <person name="Wu Z."/>
            <person name="Liang H."/>
            <person name="Min J."/>
            <person name="Wu Q."/>
            <person name="Cheng S."/>
            <person name="Ruan J."/>
            <person name="Wang M."/>
            <person name="Shi Z."/>
            <person name="Wen M."/>
            <person name="Liu B."/>
            <person name="Ren X."/>
            <person name="Zheng H."/>
            <person name="Dong D."/>
            <person name="Cook K."/>
            <person name="Shan G."/>
            <person name="Zhang H."/>
            <person name="Kosiol C."/>
            <person name="Xie X."/>
            <person name="Lu Z."/>
            <person name="Zheng H."/>
            <person name="Li Y."/>
            <person name="Steiner C.C."/>
            <person name="Lam T.T."/>
            <person name="Lin S."/>
            <person name="Zhang Q."/>
            <person name="Li G."/>
            <person name="Tian J."/>
            <person name="Gong T."/>
            <person name="Liu H."/>
            <person name="Zhang D."/>
            <person name="Fang L."/>
            <person name="Ye C."/>
            <person name="Zhang J."/>
            <person name="Hu W."/>
            <person name="Xu A."/>
            <person name="Ren Y."/>
            <person name="Zhang G."/>
            <person name="Bruford M.W."/>
            <person name="Li Q."/>
            <person name="Ma L."/>
            <person name="Guo Y."/>
            <person name="An N."/>
            <person name="Hu Y."/>
            <person name="Zheng Y."/>
            <person name="Shi Y."/>
            <person name="Li Z."/>
            <person name="Liu Q."/>
            <person name="Chen Y."/>
            <person name="Zhao J."/>
            <person name="Qu N."/>
            <person name="Zhao S."/>
            <person name="Tian F."/>
            <person name="Wang X."/>
            <person name="Wang H."/>
            <person name="Xu L."/>
            <person name="Liu X."/>
            <person name="Vinar T."/>
            <person name="Wang Y."/>
            <person name="Lam T.W."/>
            <person name="Yiu S.M."/>
            <person name="Liu S."/>
            <person name="Zhang H."/>
            <person name="Li D."/>
            <person name="Huang Y."/>
            <person name="Wang X."/>
            <person name="Yang G."/>
            <person name="Jiang Z."/>
            <person name="Wang J."/>
            <person name="Qin N."/>
            <person name="Li L."/>
            <person name="Li J."/>
            <person name="Bolund L."/>
            <person name="Kristiansen K."/>
            <person name="Wong G.K."/>
            <person name="Olson M."/>
            <person name="Zhang X."/>
            <person name="Li S."/>
            <person name="Yang H."/>
            <person name="Wang J."/>
            <person name="Wang J."/>
        </authorList>
    </citation>
    <scope>NUCLEOTIDE SEQUENCE [LARGE SCALE GENOMIC DNA]</scope>
</reference>
<evidence type="ECO:0000256" key="4">
    <source>
        <dbReference type="ARBA" id="ARBA00054411"/>
    </source>
</evidence>
<keyword evidence="7" id="KW-0812">Transmembrane</keyword>
<dbReference type="FunFam" id="1.20.80.10:FF:000006">
    <property type="entry name" value="FERM domain-containing protein 5 isoform X1"/>
    <property type="match status" value="1"/>
</dbReference>
<dbReference type="InterPro" id="IPR018980">
    <property type="entry name" value="FERM_PH-like_C"/>
</dbReference>
<proteinExistence type="predicted"/>
<dbReference type="SMART" id="SM01196">
    <property type="entry name" value="FERM_C"/>
    <property type="match status" value="1"/>
</dbReference>
<dbReference type="InterPro" id="IPR014352">
    <property type="entry name" value="FERM/acyl-CoA-bd_prot_sf"/>
</dbReference>
<dbReference type="EMBL" id="GL192356">
    <property type="protein sequence ID" value="EFB13749.1"/>
    <property type="molecule type" value="Genomic_DNA"/>
</dbReference>